<gene>
    <name evidence="1" type="ORF">HPB47_004683</name>
</gene>
<organism evidence="1 2">
    <name type="scientific">Ixodes persulcatus</name>
    <name type="common">Taiga tick</name>
    <dbReference type="NCBI Taxonomy" id="34615"/>
    <lineage>
        <taxon>Eukaryota</taxon>
        <taxon>Metazoa</taxon>
        <taxon>Ecdysozoa</taxon>
        <taxon>Arthropoda</taxon>
        <taxon>Chelicerata</taxon>
        <taxon>Arachnida</taxon>
        <taxon>Acari</taxon>
        <taxon>Parasitiformes</taxon>
        <taxon>Ixodida</taxon>
        <taxon>Ixodoidea</taxon>
        <taxon>Ixodidae</taxon>
        <taxon>Ixodinae</taxon>
        <taxon>Ixodes</taxon>
    </lineage>
</organism>
<evidence type="ECO:0000313" key="2">
    <source>
        <dbReference type="Proteomes" id="UP000805193"/>
    </source>
</evidence>
<evidence type="ECO:0000313" key="1">
    <source>
        <dbReference type="EMBL" id="KAG0418661.1"/>
    </source>
</evidence>
<dbReference type="EMBL" id="JABSTQ010010718">
    <property type="protein sequence ID" value="KAG0418661.1"/>
    <property type="molecule type" value="Genomic_DNA"/>
</dbReference>
<name>A0AC60PF24_IXOPE</name>
<accession>A0AC60PF24</accession>
<protein>
    <submittedName>
        <fullName evidence="1">Uncharacterized protein</fullName>
    </submittedName>
</protein>
<comment type="caution">
    <text evidence="1">The sequence shown here is derived from an EMBL/GenBank/DDBJ whole genome shotgun (WGS) entry which is preliminary data.</text>
</comment>
<proteinExistence type="predicted"/>
<keyword evidence="2" id="KW-1185">Reference proteome</keyword>
<feature type="non-terminal residue" evidence="1">
    <location>
        <position position="1"/>
    </location>
</feature>
<dbReference type="Proteomes" id="UP000805193">
    <property type="component" value="Unassembled WGS sequence"/>
</dbReference>
<sequence>IYNCINNENVGILSNAHLAWADKLSDGIFSKCCLNTAEKISTCIGFAKTGTMCHLTREEKLSVYLDFMGKAGSKDTCRWPRISGRPYRLHRYLDSILSTNFQSHLAKGVKGEVFELPRWQCYQKTTQESLTLYLSQMK</sequence>
<reference evidence="1 2" key="1">
    <citation type="journal article" date="2020" name="Cell">
        <title>Large-Scale Comparative Analyses of Tick Genomes Elucidate Their Genetic Diversity and Vector Capacities.</title>
        <authorList>
            <consortium name="Tick Genome and Microbiome Consortium (TIGMIC)"/>
            <person name="Jia N."/>
            <person name="Wang J."/>
            <person name="Shi W."/>
            <person name="Du L."/>
            <person name="Sun Y."/>
            <person name="Zhan W."/>
            <person name="Jiang J.F."/>
            <person name="Wang Q."/>
            <person name="Zhang B."/>
            <person name="Ji P."/>
            <person name="Bell-Sakyi L."/>
            <person name="Cui X.M."/>
            <person name="Yuan T.T."/>
            <person name="Jiang B.G."/>
            <person name="Yang W.F."/>
            <person name="Lam T.T."/>
            <person name="Chang Q.C."/>
            <person name="Ding S.J."/>
            <person name="Wang X.J."/>
            <person name="Zhu J.G."/>
            <person name="Ruan X.D."/>
            <person name="Zhao L."/>
            <person name="Wei J.T."/>
            <person name="Ye R.Z."/>
            <person name="Que T.C."/>
            <person name="Du C.H."/>
            <person name="Zhou Y.H."/>
            <person name="Cheng J.X."/>
            <person name="Dai P.F."/>
            <person name="Guo W.B."/>
            <person name="Han X.H."/>
            <person name="Huang E.J."/>
            <person name="Li L.F."/>
            <person name="Wei W."/>
            <person name="Gao Y.C."/>
            <person name="Liu J.Z."/>
            <person name="Shao H.Z."/>
            <person name="Wang X."/>
            <person name="Wang C.C."/>
            <person name="Yang T.C."/>
            <person name="Huo Q.B."/>
            <person name="Li W."/>
            <person name="Chen H.Y."/>
            <person name="Chen S.E."/>
            <person name="Zhou L.G."/>
            <person name="Ni X.B."/>
            <person name="Tian J.H."/>
            <person name="Sheng Y."/>
            <person name="Liu T."/>
            <person name="Pan Y.S."/>
            <person name="Xia L.Y."/>
            <person name="Li J."/>
            <person name="Zhao F."/>
            <person name="Cao W.C."/>
        </authorList>
    </citation>
    <scope>NUCLEOTIDE SEQUENCE [LARGE SCALE GENOMIC DNA]</scope>
    <source>
        <strain evidence="1">Iper-2018</strain>
    </source>
</reference>